<feature type="transmembrane region" description="Helical" evidence="5">
    <location>
        <begin position="65"/>
        <end position="84"/>
    </location>
</feature>
<dbReference type="SUPFAM" id="SSF103481">
    <property type="entry name" value="Multidrug resistance efflux transporter EmrE"/>
    <property type="match status" value="2"/>
</dbReference>
<evidence type="ECO:0000313" key="7">
    <source>
        <dbReference type="EMBL" id="VAW85291.1"/>
    </source>
</evidence>
<feature type="transmembrane region" description="Helical" evidence="5">
    <location>
        <begin position="30"/>
        <end position="53"/>
    </location>
</feature>
<dbReference type="InterPro" id="IPR000620">
    <property type="entry name" value="EamA_dom"/>
</dbReference>
<proteinExistence type="predicted"/>
<dbReference type="PANTHER" id="PTHR32322">
    <property type="entry name" value="INNER MEMBRANE TRANSPORTER"/>
    <property type="match status" value="1"/>
</dbReference>
<reference evidence="7" key="1">
    <citation type="submission" date="2018-06" db="EMBL/GenBank/DDBJ databases">
        <authorList>
            <person name="Zhirakovskaya E."/>
        </authorList>
    </citation>
    <scope>NUCLEOTIDE SEQUENCE</scope>
</reference>
<feature type="transmembrane region" description="Helical" evidence="5">
    <location>
        <begin position="208"/>
        <end position="229"/>
    </location>
</feature>
<feature type="transmembrane region" description="Helical" evidence="5">
    <location>
        <begin position="90"/>
        <end position="111"/>
    </location>
</feature>
<evidence type="ECO:0000256" key="1">
    <source>
        <dbReference type="ARBA" id="ARBA00004141"/>
    </source>
</evidence>
<comment type="subcellular location">
    <subcellularLocation>
        <location evidence="1">Membrane</location>
        <topology evidence="1">Multi-pass membrane protein</topology>
    </subcellularLocation>
</comment>
<evidence type="ECO:0000256" key="3">
    <source>
        <dbReference type="ARBA" id="ARBA00022989"/>
    </source>
</evidence>
<dbReference type="InterPro" id="IPR037185">
    <property type="entry name" value="EmrE-like"/>
</dbReference>
<feature type="transmembrane region" description="Helical" evidence="5">
    <location>
        <begin position="177"/>
        <end position="196"/>
    </location>
</feature>
<keyword evidence="2 5" id="KW-0812">Transmembrane</keyword>
<dbReference type="InterPro" id="IPR050638">
    <property type="entry name" value="AA-Vitamin_Transporters"/>
</dbReference>
<sequence length="291" mass="31432">MSVPAAFIATVLIWATTPLAIKWSAVDADFIFGAASRIAISVFICLLVMLAFGRSLPWRKGAWRVYVAAAIGIYGALMCVYWGAQSQTSGMISVLFGLTPLVTSALACYLLQEQSLTANKILGMVLGVAGLLVIFFADLGKESLLSGLIVLLVAVFLHAFSTVAVKRSAIELNPFDVTAGGLLISLPLYLLSWWFWGAPLPEQLPLRAMGAIFYLAVFGSVIGFVLYYYVLRHSSASQAGLIPLLTPVMALWLGSQLNSEEVSMQTIIGTSLILFGLCLHQWGERLFAKNS</sequence>
<dbReference type="EMBL" id="UOFP01000086">
    <property type="protein sequence ID" value="VAW85291.1"/>
    <property type="molecule type" value="Genomic_DNA"/>
</dbReference>
<accession>A0A3B0Z0T0</accession>
<name>A0A3B0Z0T0_9ZZZZ</name>
<gene>
    <name evidence="7" type="ORF">MNBD_GAMMA18-1740</name>
</gene>
<feature type="transmembrane region" description="Helical" evidence="5">
    <location>
        <begin position="118"/>
        <end position="137"/>
    </location>
</feature>
<feature type="domain" description="EamA" evidence="6">
    <location>
        <begin position="7"/>
        <end position="135"/>
    </location>
</feature>
<dbReference type="AlphaFoldDB" id="A0A3B0Z0T0"/>
<evidence type="ECO:0000256" key="4">
    <source>
        <dbReference type="ARBA" id="ARBA00023136"/>
    </source>
</evidence>
<dbReference type="GO" id="GO:0016020">
    <property type="term" value="C:membrane"/>
    <property type="evidence" value="ECO:0007669"/>
    <property type="project" value="UniProtKB-SubCell"/>
</dbReference>
<evidence type="ECO:0000259" key="6">
    <source>
        <dbReference type="Pfam" id="PF00892"/>
    </source>
</evidence>
<dbReference type="PANTHER" id="PTHR32322:SF2">
    <property type="entry name" value="EAMA DOMAIN-CONTAINING PROTEIN"/>
    <property type="match status" value="1"/>
</dbReference>
<dbReference type="Pfam" id="PF00892">
    <property type="entry name" value="EamA"/>
    <property type="match status" value="2"/>
</dbReference>
<feature type="domain" description="EamA" evidence="6">
    <location>
        <begin position="146"/>
        <end position="279"/>
    </location>
</feature>
<protein>
    <submittedName>
        <fullName evidence="7">Permease of the drug/metabolite transporter (DMT) superfamily</fullName>
    </submittedName>
</protein>
<organism evidence="7">
    <name type="scientific">hydrothermal vent metagenome</name>
    <dbReference type="NCBI Taxonomy" id="652676"/>
    <lineage>
        <taxon>unclassified sequences</taxon>
        <taxon>metagenomes</taxon>
        <taxon>ecological metagenomes</taxon>
    </lineage>
</organism>
<feature type="transmembrane region" description="Helical" evidence="5">
    <location>
        <begin position="143"/>
        <end position="165"/>
    </location>
</feature>
<keyword evidence="3 5" id="KW-1133">Transmembrane helix</keyword>
<evidence type="ECO:0000256" key="5">
    <source>
        <dbReference type="SAM" id="Phobius"/>
    </source>
</evidence>
<keyword evidence="4 5" id="KW-0472">Membrane</keyword>
<evidence type="ECO:0000256" key="2">
    <source>
        <dbReference type="ARBA" id="ARBA00022692"/>
    </source>
</evidence>